<evidence type="ECO:0000256" key="9">
    <source>
        <dbReference type="ARBA" id="ARBA00047444"/>
    </source>
</evidence>
<dbReference type="GO" id="GO:0006506">
    <property type="term" value="P:GPI anchor biosynthetic process"/>
    <property type="evidence" value="ECO:0007669"/>
    <property type="project" value="UniProtKB-UniPathway"/>
</dbReference>
<dbReference type="GO" id="GO:0042765">
    <property type="term" value="C:GPI-anchor transamidase complex"/>
    <property type="evidence" value="ECO:0007669"/>
    <property type="project" value="InterPro"/>
</dbReference>
<organism evidence="13 14">
    <name type="scientific">Hermetia illucens</name>
    <name type="common">Black soldier fly</name>
    <dbReference type="NCBI Taxonomy" id="343691"/>
    <lineage>
        <taxon>Eukaryota</taxon>
        <taxon>Metazoa</taxon>
        <taxon>Ecdysozoa</taxon>
        <taxon>Arthropoda</taxon>
        <taxon>Hexapoda</taxon>
        <taxon>Insecta</taxon>
        <taxon>Pterygota</taxon>
        <taxon>Neoptera</taxon>
        <taxon>Endopterygota</taxon>
        <taxon>Diptera</taxon>
        <taxon>Brachycera</taxon>
        <taxon>Stratiomyomorpha</taxon>
        <taxon>Stratiomyidae</taxon>
        <taxon>Hermetiinae</taxon>
        <taxon>Hermetia</taxon>
    </lineage>
</organism>
<evidence type="ECO:0000256" key="4">
    <source>
        <dbReference type="ARBA" id="ARBA00022896"/>
    </source>
</evidence>
<protein>
    <recommendedName>
        <fullName evidence="8">uS12 prolyl 3-hydroxylase</fullName>
    </recommendedName>
</protein>
<dbReference type="Pfam" id="PF10637">
    <property type="entry name" value="Ofd1_CTDD"/>
    <property type="match status" value="1"/>
</dbReference>
<evidence type="ECO:0000256" key="11">
    <source>
        <dbReference type="SAM" id="Phobius"/>
    </source>
</evidence>
<name>A0A7R8V5U5_HERIL</name>
<evidence type="ECO:0000256" key="6">
    <source>
        <dbReference type="ARBA" id="ARBA00023002"/>
    </source>
</evidence>
<keyword evidence="11" id="KW-0472">Membrane</keyword>
<keyword evidence="4" id="KW-0847">Vitamin C</keyword>
<keyword evidence="7" id="KW-0408">Iron</keyword>
<dbReference type="Pfam" id="PF13661">
    <property type="entry name" value="2OG-FeII_Oxy_4"/>
    <property type="match status" value="1"/>
</dbReference>
<dbReference type="InterPro" id="IPR019540">
    <property type="entry name" value="PtdIno-glycan_biosynth_class_S"/>
</dbReference>
<proteinExistence type="inferred from homology"/>
<dbReference type="InterPro" id="IPR039558">
    <property type="entry name" value="TPA1/OFD1_N"/>
</dbReference>
<keyword evidence="11" id="KW-0812">Transmembrane</keyword>
<dbReference type="InterPro" id="IPR005123">
    <property type="entry name" value="Oxoglu/Fe-dep_dioxygenase_dom"/>
</dbReference>
<keyword evidence="6" id="KW-0560">Oxidoreductase</keyword>
<dbReference type="AlphaFoldDB" id="A0A7R8V5U5"/>
<dbReference type="InParanoid" id="A0A7R8V5U5"/>
<gene>
    <name evidence="13" type="ORF">HERILL_LOCUS14592</name>
</gene>
<comment type="cofactor">
    <cofactor evidence="1">
        <name>L-ascorbate</name>
        <dbReference type="ChEBI" id="CHEBI:38290"/>
    </cofactor>
</comment>
<dbReference type="Pfam" id="PF10510">
    <property type="entry name" value="PIG-S"/>
    <property type="match status" value="1"/>
</dbReference>
<dbReference type="SMART" id="SM00702">
    <property type="entry name" value="P4Hc"/>
    <property type="match status" value="1"/>
</dbReference>
<dbReference type="InterPro" id="IPR006620">
    <property type="entry name" value="Pro_4_hyd_alph"/>
</dbReference>
<dbReference type="UniPathway" id="UPA00196"/>
<keyword evidence="14" id="KW-1185">Reference proteome</keyword>
<evidence type="ECO:0000256" key="10">
    <source>
        <dbReference type="SAM" id="MobiDB-lite"/>
    </source>
</evidence>
<feature type="domain" description="Fe2OG dioxygenase" evidence="12">
    <location>
        <begin position="171"/>
        <end position="279"/>
    </location>
</feature>
<keyword evidence="5" id="KW-0223">Dioxygenase</keyword>
<evidence type="ECO:0000256" key="1">
    <source>
        <dbReference type="ARBA" id="ARBA00001961"/>
    </source>
</evidence>
<keyword evidence="11" id="KW-1133">Transmembrane helix</keyword>
<evidence type="ECO:0000256" key="5">
    <source>
        <dbReference type="ARBA" id="ARBA00022964"/>
    </source>
</evidence>
<sequence>MGSRNKLLYMHNFQRNGVVGSLVKIECKRTASNDEHEAGPSPKLLKPTEPSTSKVNIKLNHEYLGENFIEPFRKSWDKDLEFTTDTKKVQLLTQPFKVCAMQDFLEDGSAIKDIIDDMLKVKWSRKQMDLYELFQSVDLSSIELPVLQTFMEYMKTTVMPWMERLSGIKLKHVSASCSMYNCGDYLLLHDDLVSDRQIAFVYYMSPWEGVETWKDDMGGALELFNTDKDGYPNFPTARKFNPRNNQLIFFKVGAKSFHQVAEVTTLDYPRLTINGWFHGDENSESSRVLPVNFPDKFVAPVDVECCLEQFVNENYLRDEVKANIQSQIEDESEISLTGFLLPDVYQQITRDIESIDSSEWVTKKPANGQYYEVLDLGKLTGSLQAFVEFLSSKVMFQLLHEYTELDLAGLKSTEPKVTIEIQKWNKGCYTILTDNSSNSKNMLDVILYINASENVGVINYIAQDGEDEDDVGIIYGEDNNYKDQNPVLLTLTPMDNTLNIIYRTEGTSRFTKYVSKQKWQIYASLAFIIVVIVIGVPMWWKTTEVYRVSLAYSAIRNLKATSIRISCRIGIYTSDPARSSLLVQELKSQFENEGYFNIKFEQITNVPEADTARTPVALETLIKKKFTLNPGDFLFFEWSKLKDDILLTTERSALINSETSAAQIAVLLKGSLLQTSKINSLINGDERLGYQSTPPHPKYDVLISVINPRPDLMDFHWDVKVSAEMYLGSYLNHLQNLSEYTLKTQWRFQVPFEFQPKQIRDTSLLGRHYAVTEDALPHIITSIEKNLGSGITDNPCINLVIYIPPCDIAPLHIYKNSGEKSSHNNIDAFISEKWGSVVIHNPPAQLCKVANEHGTKIHFDIKSRDVMQIFLAHLMILTDTTVKVNMPGVKMTEIDEIAPKSWEYDIYVRNTCVKYLTTTIHTLQSLVQLLGDISYIVINDEVGKAINDAYVKIGIAEEYLKENNLHLATEYARMAFVASEQAFFDASLLAQLYFPDEQKYAIYIPLFLPIMVPVISSLAMIKKYFFGKKDNDIKLKVN</sequence>
<dbReference type="InterPro" id="IPR051842">
    <property type="entry name" value="uS12_prolyl_hydroxylase"/>
</dbReference>
<evidence type="ECO:0000259" key="12">
    <source>
        <dbReference type="PROSITE" id="PS51471"/>
    </source>
</evidence>
<dbReference type="Gene3D" id="2.60.120.620">
    <property type="entry name" value="q2cbj1_9rhob like domain"/>
    <property type="match status" value="2"/>
</dbReference>
<accession>A0A7R8V5U5</accession>
<keyword evidence="3" id="KW-0479">Metal-binding</keyword>
<dbReference type="InterPro" id="IPR019601">
    <property type="entry name" value="Oxoglutarate/Fe-dep_Oase_C"/>
</dbReference>
<dbReference type="GO" id="GO:0005506">
    <property type="term" value="F:iron ion binding"/>
    <property type="evidence" value="ECO:0007669"/>
    <property type="project" value="InterPro"/>
</dbReference>
<evidence type="ECO:0000256" key="2">
    <source>
        <dbReference type="ARBA" id="ARBA00007443"/>
    </source>
</evidence>
<dbReference type="PANTHER" id="PTHR12117">
    <property type="entry name" value="HISTONE ACETYLTRANSFERASE COMPLEX"/>
    <property type="match status" value="1"/>
</dbReference>
<dbReference type="OrthoDB" id="28748at2759"/>
<dbReference type="GO" id="GO:0006449">
    <property type="term" value="P:regulation of translational termination"/>
    <property type="evidence" value="ECO:0007669"/>
    <property type="project" value="TreeGrafter"/>
</dbReference>
<dbReference type="Proteomes" id="UP000594454">
    <property type="component" value="Chromosome 6"/>
</dbReference>
<feature type="transmembrane region" description="Helical" evidence="11">
    <location>
        <begin position="519"/>
        <end position="540"/>
    </location>
</feature>
<reference evidence="13 14" key="1">
    <citation type="submission" date="2020-11" db="EMBL/GenBank/DDBJ databases">
        <authorList>
            <person name="Wallbank WR R."/>
            <person name="Pardo Diaz C."/>
            <person name="Kozak K."/>
            <person name="Martin S."/>
            <person name="Jiggins C."/>
            <person name="Moest M."/>
            <person name="Warren A I."/>
            <person name="Generalovic N T."/>
            <person name="Byers J.R.P. K."/>
            <person name="Montejo-Kovacevich G."/>
            <person name="Yen C E."/>
        </authorList>
    </citation>
    <scope>NUCLEOTIDE SEQUENCE [LARGE SCALE GENOMIC DNA]</scope>
</reference>
<evidence type="ECO:0000256" key="3">
    <source>
        <dbReference type="ARBA" id="ARBA00022723"/>
    </source>
</evidence>
<feature type="region of interest" description="Disordered" evidence="10">
    <location>
        <begin position="31"/>
        <end position="51"/>
    </location>
</feature>
<evidence type="ECO:0000313" key="14">
    <source>
        <dbReference type="Proteomes" id="UP000594454"/>
    </source>
</evidence>
<dbReference type="EMBL" id="LR899014">
    <property type="protein sequence ID" value="CAD7092215.1"/>
    <property type="molecule type" value="Genomic_DNA"/>
</dbReference>
<evidence type="ECO:0000313" key="13">
    <source>
        <dbReference type="EMBL" id="CAD7092215.1"/>
    </source>
</evidence>
<dbReference type="GO" id="GO:0016255">
    <property type="term" value="P:attachment of GPI anchor to protein"/>
    <property type="evidence" value="ECO:0007669"/>
    <property type="project" value="InterPro"/>
</dbReference>
<comment type="similarity">
    <text evidence="2">Belongs to the TPA1 family.</text>
</comment>
<dbReference type="GO" id="GO:0031418">
    <property type="term" value="F:L-ascorbic acid binding"/>
    <property type="evidence" value="ECO:0007669"/>
    <property type="project" value="UniProtKB-KW"/>
</dbReference>
<evidence type="ECO:0000256" key="7">
    <source>
        <dbReference type="ARBA" id="ARBA00023004"/>
    </source>
</evidence>
<evidence type="ECO:0000256" key="8">
    <source>
        <dbReference type="ARBA" id="ARBA00029938"/>
    </source>
</evidence>
<dbReference type="PANTHER" id="PTHR12117:SF0">
    <property type="entry name" value="PROLYL 3-HYDROXYLASE OGFOD1"/>
    <property type="match status" value="1"/>
</dbReference>
<comment type="catalytic activity">
    <reaction evidence="9">
        <text>[ribosomal protein uS12]-L-proline + 2-oxoglutarate + O2 = [ribosomal protein uS12]-(3S)-3-hydroxy-L-proline + succinate + CO2</text>
        <dbReference type="Rhea" id="RHEA:54156"/>
        <dbReference type="Rhea" id="RHEA-COMP:13816"/>
        <dbReference type="Rhea" id="RHEA-COMP:13818"/>
        <dbReference type="ChEBI" id="CHEBI:15379"/>
        <dbReference type="ChEBI" id="CHEBI:16526"/>
        <dbReference type="ChEBI" id="CHEBI:16810"/>
        <dbReference type="ChEBI" id="CHEBI:30031"/>
        <dbReference type="ChEBI" id="CHEBI:50342"/>
        <dbReference type="ChEBI" id="CHEBI:85428"/>
    </reaction>
</comment>
<dbReference type="GO" id="GO:0031543">
    <property type="term" value="F:peptidyl-proline dioxygenase activity"/>
    <property type="evidence" value="ECO:0007669"/>
    <property type="project" value="TreeGrafter"/>
</dbReference>
<dbReference type="PROSITE" id="PS51471">
    <property type="entry name" value="FE2OG_OXY"/>
    <property type="match status" value="1"/>
</dbReference>
<feature type="transmembrane region" description="Helical" evidence="11">
    <location>
        <begin position="1000"/>
        <end position="1021"/>
    </location>
</feature>